<feature type="transmembrane region" description="Helical" evidence="2">
    <location>
        <begin position="44"/>
        <end position="60"/>
    </location>
</feature>
<keyword evidence="2" id="KW-0472">Membrane</keyword>
<sequence>MKQQRPPRLSWWQRRWQHWLDARHPPGDQHTLSQRSIYILPTRAGWFLGLTLLILLVASINFQLNLGYLVTFWLLAAAAASVGVAHRNLHGLQIQLGALSPVFAGQTLDIPIQLKNSKKRARYAVAIRFLEQKDNKSFVLNDVTTSQNTALSFTPRTRGWQPLPKVLLQSLYPLGVFRLWSYWQPHSRILAYPQPETPCPPLPSAHNPAAPPTSAAAPQSGQGQHDSVRPYQRGDRLRDIVWKKSAQTLASGSGDLVVRSYHHPSGHLLSLDPEATGLHEREAQLSRLAAWVLQAHEKNHRWELRLPSGTHIATDSGPLHMQRCLQALALEP</sequence>
<comment type="caution">
    <text evidence="3">The sequence shown here is derived from an EMBL/GenBank/DDBJ whole genome shotgun (WGS) entry which is preliminary data.</text>
</comment>
<evidence type="ECO:0000256" key="2">
    <source>
        <dbReference type="SAM" id="Phobius"/>
    </source>
</evidence>
<dbReference type="Proteomes" id="UP000664731">
    <property type="component" value="Unassembled WGS sequence"/>
</dbReference>
<accession>A0A939H1P8</accession>
<feature type="region of interest" description="Disordered" evidence="1">
    <location>
        <begin position="199"/>
        <end position="230"/>
    </location>
</feature>
<evidence type="ECO:0000313" key="4">
    <source>
        <dbReference type="Proteomes" id="UP000664731"/>
    </source>
</evidence>
<keyword evidence="2" id="KW-1133">Transmembrane helix</keyword>
<gene>
    <name evidence="3" type="ORF">J1777_12555</name>
</gene>
<evidence type="ECO:0000256" key="1">
    <source>
        <dbReference type="SAM" id="MobiDB-lite"/>
    </source>
</evidence>
<dbReference type="PANTHER" id="PTHR34351">
    <property type="entry name" value="SLR1927 PROTEIN-RELATED"/>
    <property type="match status" value="1"/>
</dbReference>
<feature type="compositionally biased region" description="Low complexity" evidence="1">
    <location>
        <begin position="204"/>
        <end position="220"/>
    </location>
</feature>
<evidence type="ECO:0000313" key="3">
    <source>
        <dbReference type="EMBL" id="MBO1250649.1"/>
    </source>
</evidence>
<keyword evidence="2" id="KW-0812">Transmembrane</keyword>
<organism evidence="3 4">
    <name type="scientific">Comamonas denitrificans</name>
    <dbReference type="NCBI Taxonomy" id="117506"/>
    <lineage>
        <taxon>Bacteria</taxon>
        <taxon>Pseudomonadati</taxon>
        <taxon>Pseudomonadota</taxon>
        <taxon>Betaproteobacteria</taxon>
        <taxon>Burkholderiales</taxon>
        <taxon>Comamonadaceae</taxon>
        <taxon>Comamonas</taxon>
    </lineage>
</organism>
<name>A0A939H1P8_9BURK</name>
<dbReference type="EMBL" id="JAFNME010000035">
    <property type="protein sequence ID" value="MBO1250649.1"/>
    <property type="molecule type" value="Genomic_DNA"/>
</dbReference>
<dbReference type="RefSeq" id="WP_207576040.1">
    <property type="nucleotide sequence ID" value="NZ_JAFNME010000035.1"/>
</dbReference>
<protein>
    <submittedName>
        <fullName evidence="3">DUF58 domain-containing protein</fullName>
    </submittedName>
</protein>
<dbReference type="AlphaFoldDB" id="A0A939H1P8"/>
<dbReference type="PANTHER" id="PTHR34351:SF1">
    <property type="entry name" value="SLR1927 PROTEIN"/>
    <property type="match status" value="1"/>
</dbReference>
<proteinExistence type="predicted"/>
<keyword evidence="4" id="KW-1185">Reference proteome</keyword>
<feature type="transmembrane region" description="Helical" evidence="2">
    <location>
        <begin position="66"/>
        <end position="85"/>
    </location>
</feature>
<reference evidence="3" key="1">
    <citation type="submission" date="2021-03" db="EMBL/GenBank/DDBJ databases">
        <title>Comamonas denitrificans.</title>
        <authorList>
            <person name="Finster K."/>
        </authorList>
    </citation>
    <scope>NUCLEOTIDE SEQUENCE</scope>
    <source>
        <strain evidence="3">MM2021_4</strain>
    </source>
</reference>